<keyword evidence="2 5" id="KW-0238">DNA-binding</keyword>
<dbReference type="InterPro" id="IPR016032">
    <property type="entry name" value="Sig_transdc_resp-reg_C-effctor"/>
</dbReference>
<evidence type="ECO:0000256" key="1">
    <source>
        <dbReference type="ARBA" id="ARBA00023015"/>
    </source>
</evidence>
<proteinExistence type="predicted"/>
<dbReference type="GO" id="GO:0003677">
    <property type="term" value="F:DNA binding"/>
    <property type="evidence" value="ECO:0007669"/>
    <property type="project" value="UniProtKB-KW"/>
</dbReference>
<dbReference type="CDD" id="cd06170">
    <property type="entry name" value="LuxR_C_like"/>
    <property type="match status" value="1"/>
</dbReference>
<evidence type="ECO:0000313" key="6">
    <source>
        <dbReference type="Proteomes" id="UP000255024"/>
    </source>
</evidence>
<gene>
    <name evidence="5" type="ORF">NCTC11179_01148</name>
</gene>
<dbReference type="AlphaFoldDB" id="A0A378RKV0"/>
<keyword evidence="3" id="KW-0804">Transcription</keyword>
<reference evidence="5 6" key="1">
    <citation type="submission" date="2018-06" db="EMBL/GenBank/DDBJ databases">
        <authorList>
            <consortium name="Pathogen Informatics"/>
            <person name="Doyle S."/>
        </authorList>
    </citation>
    <scope>NUCLEOTIDE SEQUENCE [LARGE SCALE GENOMIC DNA]</scope>
    <source>
        <strain evidence="5 6">NCTC11179</strain>
    </source>
</reference>
<dbReference type="PROSITE" id="PS50043">
    <property type="entry name" value="HTH_LUXR_2"/>
    <property type="match status" value="1"/>
</dbReference>
<keyword evidence="1" id="KW-0805">Transcription regulation</keyword>
<evidence type="ECO:0000256" key="2">
    <source>
        <dbReference type="ARBA" id="ARBA00023125"/>
    </source>
</evidence>
<dbReference type="PRINTS" id="PR00038">
    <property type="entry name" value="HTHLUXR"/>
</dbReference>
<dbReference type="EMBL" id="UGQL01000001">
    <property type="protein sequence ID" value="STZ27612.1"/>
    <property type="molecule type" value="Genomic_DNA"/>
</dbReference>
<dbReference type="InterPro" id="IPR036388">
    <property type="entry name" value="WH-like_DNA-bd_sf"/>
</dbReference>
<evidence type="ECO:0000259" key="4">
    <source>
        <dbReference type="PROSITE" id="PS50043"/>
    </source>
</evidence>
<dbReference type="SUPFAM" id="SSF46894">
    <property type="entry name" value="C-terminal effector domain of the bipartite response regulators"/>
    <property type="match status" value="1"/>
</dbReference>
<evidence type="ECO:0000313" key="5">
    <source>
        <dbReference type="EMBL" id="STZ27612.1"/>
    </source>
</evidence>
<dbReference type="PANTHER" id="PTHR44688:SF16">
    <property type="entry name" value="DNA-BINDING TRANSCRIPTIONAL ACTIVATOR DEVR_DOSR"/>
    <property type="match status" value="1"/>
</dbReference>
<protein>
    <submittedName>
        <fullName evidence="5">DNA-binding transcriptional activator BglJ</fullName>
    </submittedName>
</protein>
<dbReference type="SMART" id="SM00421">
    <property type="entry name" value="HTH_LUXR"/>
    <property type="match status" value="1"/>
</dbReference>
<dbReference type="InterPro" id="IPR000792">
    <property type="entry name" value="Tscrpt_reg_LuxR_C"/>
</dbReference>
<feature type="domain" description="HTH luxR-type" evidence="4">
    <location>
        <begin position="172"/>
        <end position="237"/>
    </location>
</feature>
<name>A0A378RKV0_MYROD</name>
<evidence type="ECO:0000256" key="3">
    <source>
        <dbReference type="ARBA" id="ARBA00023163"/>
    </source>
</evidence>
<dbReference type="GO" id="GO:0006355">
    <property type="term" value="P:regulation of DNA-templated transcription"/>
    <property type="evidence" value="ECO:0007669"/>
    <property type="project" value="InterPro"/>
</dbReference>
<dbReference type="Proteomes" id="UP000255024">
    <property type="component" value="Unassembled WGS sequence"/>
</dbReference>
<dbReference type="Gene3D" id="1.10.10.10">
    <property type="entry name" value="Winged helix-like DNA-binding domain superfamily/Winged helix DNA-binding domain"/>
    <property type="match status" value="1"/>
</dbReference>
<sequence>MEVKQKEMEASAPNYLEAVQALARMTYKSIYIIDHQKKVFDYVSDNPLFLCGYSVYEVQKMGFDFYTQCIPDQDRNMLIKIAEAGFHFLYAIPMEERTQYTLACDFHLKHKQIPLLLIHHEITPLCLTTTGKLWKSICIISLSTAYQMGNSKIFKLNSTSTWRYDLSHNTWETEIKPKLSPRELEILQYAIRGYKIHEIASCLYLTSDTIKFHRKKILDKLRVHTIAEAIRYSIVNKLL</sequence>
<dbReference type="PANTHER" id="PTHR44688">
    <property type="entry name" value="DNA-BINDING TRANSCRIPTIONAL ACTIVATOR DEVR_DOSR"/>
    <property type="match status" value="1"/>
</dbReference>
<dbReference type="Gene3D" id="3.30.450.20">
    <property type="entry name" value="PAS domain"/>
    <property type="match status" value="1"/>
</dbReference>
<dbReference type="Pfam" id="PF00196">
    <property type="entry name" value="GerE"/>
    <property type="match status" value="1"/>
</dbReference>
<organism evidence="5 6">
    <name type="scientific">Myroides odoratus</name>
    <name type="common">Flavobacterium odoratum</name>
    <dbReference type="NCBI Taxonomy" id="256"/>
    <lineage>
        <taxon>Bacteria</taxon>
        <taxon>Pseudomonadati</taxon>
        <taxon>Bacteroidota</taxon>
        <taxon>Flavobacteriia</taxon>
        <taxon>Flavobacteriales</taxon>
        <taxon>Flavobacteriaceae</taxon>
        <taxon>Myroides</taxon>
    </lineage>
</organism>
<accession>A0A378RKV0</accession>
<dbReference type="RefSeq" id="WP_115090517.1">
    <property type="nucleotide sequence ID" value="NZ_CP068107.1"/>
</dbReference>
<keyword evidence="6" id="KW-1185">Reference proteome</keyword>